<dbReference type="Proteomes" id="UP000660262">
    <property type="component" value="Unassembled WGS sequence"/>
</dbReference>
<proteinExistence type="predicted"/>
<feature type="compositionally biased region" description="Basic residues" evidence="1">
    <location>
        <begin position="182"/>
        <end position="191"/>
    </location>
</feature>
<protein>
    <submittedName>
        <fullName evidence="2">Uncharacterized protein</fullName>
    </submittedName>
</protein>
<accession>A0A830HV43</accession>
<comment type="caution">
    <text evidence="2">The sequence shown here is derived from an EMBL/GenBank/DDBJ whole genome shotgun (WGS) entry which is preliminary data.</text>
</comment>
<dbReference type="EMBL" id="BNJQ01000025">
    <property type="protein sequence ID" value="GHP09620.1"/>
    <property type="molecule type" value="Genomic_DNA"/>
</dbReference>
<evidence type="ECO:0000313" key="2">
    <source>
        <dbReference type="EMBL" id="GHP09620.1"/>
    </source>
</evidence>
<keyword evidence="3" id="KW-1185">Reference proteome</keyword>
<evidence type="ECO:0000313" key="3">
    <source>
        <dbReference type="Proteomes" id="UP000660262"/>
    </source>
</evidence>
<organism evidence="2 3">
    <name type="scientific">Pycnococcus provasolii</name>
    <dbReference type="NCBI Taxonomy" id="41880"/>
    <lineage>
        <taxon>Eukaryota</taxon>
        <taxon>Viridiplantae</taxon>
        <taxon>Chlorophyta</taxon>
        <taxon>Pseudoscourfieldiophyceae</taxon>
        <taxon>Pseudoscourfieldiales</taxon>
        <taxon>Pycnococcaceae</taxon>
        <taxon>Pycnococcus</taxon>
    </lineage>
</organism>
<gene>
    <name evidence="2" type="ORF">PPROV_000835500</name>
</gene>
<reference evidence="2" key="1">
    <citation type="submission" date="2020-10" db="EMBL/GenBank/DDBJ databases">
        <title>Unveiling of a novel bifunctional photoreceptor, Dualchrome1, isolated from a cosmopolitan green alga.</title>
        <authorList>
            <person name="Suzuki S."/>
            <person name="Kawachi M."/>
        </authorList>
    </citation>
    <scope>NUCLEOTIDE SEQUENCE</scope>
    <source>
        <strain evidence="2">NIES 2893</strain>
    </source>
</reference>
<feature type="compositionally biased region" description="Basic and acidic residues" evidence="1">
    <location>
        <begin position="154"/>
        <end position="164"/>
    </location>
</feature>
<feature type="compositionally biased region" description="Basic and acidic residues" evidence="1">
    <location>
        <begin position="119"/>
        <end position="131"/>
    </location>
</feature>
<name>A0A830HV43_9CHLO</name>
<sequence length="191" mass="19488">MASELGLEDAAPHGAYTPIDVCALVAPYRPPLALALAISATDALHAAAGCAAESNGKANGNGASVIRAAPWGDNAIRNAKGVQLSLLVDAGITENAAPPSPFPDDLIAAAVRGTALKDASKEGINGERGDVLVDPNTHRPAPPPVASTPAKRTATVERKRKAESEPSPGDAEPASEEPPKRTSSRAKRQRG</sequence>
<evidence type="ECO:0000256" key="1">
    <source>
        <dbReference type="SAM" id="MobiDB-lite"/>
    </source>
</evidence>
<feature type="region of interest" description="Disordered" evidence="1">
    <location>
        <begin position="119"/>
        <end position="191"/>
    </location>
</feature>
<dbReference type="AlphaFoldDB" id="A0A830HV43"/>